<evidence type="ECO:0000256" key="5">
    <source>
        <dbReference type="SAM" id="SignalP"/>
    </source>
</evidence>
<gene>
    <name evidence="7" type="ORF">ACFQ4C_10105</name>
</gene>
<keyword evidence="5" id="KW-0732">Signal</keyword>
<keyword evidence="1 4" id="KW-0349">Heme</keyword>
<dbReference type="SUPFAM" id="SSF46626">
    <property type="entry name" value="Cytochrome c"/>
    <property type="match status" value="1"/>
</dbReference>
<organism evidence="7 8">
    <name type="scientific">Larkinella insperata</name>
    <dbReference type="NCBI Taxonomy" id="332158"/>
    <lineage>
        <taxon>Bacteria</taxon>
        <taxon>Pseudomonadati</taxon>
        <taxon>Bacteroidota</taxon>
        <taxon>Cytophagia</taxon>
        <taxon>Cytophagales</taxon>
        <taxon>Spirosomataceae</taxon>
        <taxon>Larkinella</taxon>
    </lineage>
</organism>
<evidence type="ECO:0000259" key="6">
    <source>
        <dbReference type="PROSITE" id="PS51007"/>
    </source>
</evidence>
<dbReference type="EMBL" id="JBHTLP010000008">
    <property type="protein sequence ID" value="MFD1141464.1"/>
    <property type="molecule type" value="Genomic_DNA"/>
</dbReference>
<dbReference type="InterPro" id="IPR051459">
    <property type="entry name" value="Cytochrome_c-type_DH"/>
</dbReference>
<feature type="domain" description="Cytochrome c" evidence="6">
    <location>
        <begin position="42"/>
        <end position="183"/>
    </location>
</feature>
<evidence type="ECO:0000313" key="7">
    <source>
        <dbReference type="EMBL" id="MFD1141464.1"/>
    </source>
</evidence>
<dbReference type="Gene3D" id="1.10.760.10">
    <property type="entry name" value="Cytochrome c-like domain"/>
    <property type="match status" value="1"/>
</dbReference>
<feature type="signal peptide" evidence="5">
    <location>
        <begin position="1"/>
        <end position="23"/>
    </location>
</feature>
<dbReference type="PROSITE" id="PS51007">
    <property type="entry name" value="CYTC"/>
    <property type="match status" value="1"/>
</dbReference>
<evidence type="ECO:0000256" key="3">
    <source>
        <dbReference type="ARBA" id="ARBA00023004"/>
    </source>
</evidence>
<keyword evidence="8" id="KW-1185">Reference proteome</keyword>
<dbReference type="PANTHER" id="PTHR35008:SF4">
    <property type="entry name" value="BLL4482 PROTEIN"/>
    <property type="match status" value="1"/>
</dbReference>
<sequence length="197" mass="21177">MKRMYLAAVAVVGLLCAFTQVQDAPKPAKRPASINQQPSQGELVNRGEYLVTIMGCGDCHSPKKMTPRGPAPDPDRLLSGYNSTQPLGDYDKNLAKSGQWVVFNGQNTAFAGPWGVSFAANLTPDATGIGSWSLEQFIKAMRQGKFKGLDNTRPLLPPMPWPNYVGMADADMKAVFTYLKSLKPVANAVPAAIPPGL</sequence>
<evidence type="ECO:0000256" key="1">
    <source>
        <dbReference type="ARBA" id="ARBA00022617"/>
    </source>
</evidence>
<dbReference type="Proteomes" id="UP001597116">
    <property type="component" value="Unassembled WGS sequence"/>
</dbReference>
<accession>A0ABW3QI93</accession>
<comment type="caution">
    <text evidence="7">The sequence shown here is derived from an EMBL/GenBank/DDBJ whole genome shotgun (WGS) entry which is preliminary data.</text>
</comment>
<keyword evidence="2 4" id="KW-0479">Metal-binding</keyword>
<dbReference type="InterPro" id="IPR036909">
    <property type="entry name" value="Cyt_c-like_dom_sf"/>
</dbReference>
<protein>
    <submittedName>
        <fullName evidence="7">Diheme cytochrome c-553</fullName>
    </submittedName>
</protein>
<evidence type="ECO:0000256" key="2">
    <source>
        <dbReference type="ARBA" id="ARBA00022723"/>
    </source>
</evidence>
<keyword evidence="3 4" id="KW-0408">Iron</keyword>
<dbReference type="InterPro" id="IPR009056">
    <property type="entry name" value="Cyt_c-like_dom"/>
</dbReference>
<proteinExistence type="predicted"/>
<reference evidence="8" key="1">
    <citation type="journal article" date="2019" name="Int. J. Syst. Evol. Microbiol.">
        <title>The Global Catalogue of Microorganisms (GCM) 10K type strain sequencing project: providing services to taxonomists for standard genome sequencing and annotation.</title>
        <authorList>
            <consortium name="The Broad Institute Genomics Platform"/>
            <consortium name="The Broad Institute Genome Sequencing Center for Infectious Disease"/>
            <person name="Wu L."/>
            <person name="Ma J."/>
        </authorList>
    </citation>
    <scope>NUCLEOTIDE SEQUENCE [LARGE SCALE GENOMIC DNA]</scope>
    <source>
        <strain evidence="8">CCUG 55608</strain>
    </source>
</reference>
<evidence type="ECO:0000313" key="8">
    <source>
        <dbReference type="Proteomes" id="UP001597116"/>
    </source>
</evidence>
<feature type="chain" id="PRO_5045064218" evidence="5">
    <location>
        <begin position="24"/>
        <end position="197"/>
    </location>
</feature>
<evidence type="ECO:0000256" key="4">
    <source>
        <dbReference type="PROSITE-ProRule" id="PRU00433"/>
    </source>
</evidence>
<dbReference type="RefSeq" id="WP_265991870.1">
    <property type="nucleotide sequence ID" value="NZ_CP110973.1"/>
</dbReference>
<dbReference type="PANTHER" id="PTHR35008">
    <property type="entry name" value="BLL4482 PROTEIN-RELATED"/>
    <property type="match status" value="1"/>
</dbReference>
<name>A0ABW3QI93_9BACT</name>